<dbReference type="HOGENOM" id="CLU_333402_0_0_10"/>
<reference evidence="2" key="1">
    <citation type="submission" date="2009-07" db="EMBL/GenBank/DDBJ databases">
        <title>Complete genome sequence of Zobellia galactanivorans Dsij.</title>
        <authorList>
            <consortium name="Genoscope - CEA"/>
        </authorList>
    </citation>
    <scope>NUCLEOTIDE SEQUENCE [LARGE SCALE GENOMIC DNA]</scope>
    <source>
        <strain evidence="2">DSM 12802 / CCUG 47099 / CIP 106680 / NCIMB 13871 / Dsij</strain>
    </source>
</reference>
<evidence type="ECO:0000313" key="1">
    <source>
        <dbReference type="EMBL" id="CAZ94334.1"/>
    </source>
</evidence>
<dbReference type="SUPFAM" id="SSF48230">
    <property type="entry name" value="Chondroitin AC/alginate lyase"/>
    <property type="match status" value="1"/>
</dbReference>
<protein>
    <submittedName>
        <fullName evidence="1">Hypothetical membrane protein</fullName>
    </submittedName>
</protein>
<dbReference type="Gene3D" id="1.50.10.100">
    <property type="entry name" value="Chondroitin AC/alginate lyase"/>
    <property type="match status" value="1"/>
</dbReference>
<name>G0L945_ZOBGA</name>
<dbReference type="AlphaFoldDB" id="G0L945"/>
<sequence length="859" mass="98154">MNKRITVALCFIGLLAYNESEGQVSGGGQENLLKKKELPGEYSAEQILNGEYQWPASPEIKMEALDSPFFVKDAFGTVPEPGVHPRILFSPEDLEDIRNRSENTQTGRLALKNLRAYQDVSIRKEHTASYNVYQALLAGNIKKAKGLLDNYAKAGESDGVSWHHRPQFLYVLLLETFDCLLRDDTEKGAELATVITNLGKIYQKNLDQMDRAFKSASEILSQGGDDGNALKFNSQLNSDVWRSGRKDAIGGEPYFAFLYDFAYNWMNKRQQKSCRNLLNTYTKGKTAMGSHMPHHFRNWNWVAVGSGLLLTSLATEGEEGNDARVYEHQKEVQTDYQKYGWSEMGMSKEAIGYTQYGLRWHGPALVAMARRGHNLWNQKRWYNSLKWYANSVQPGGARFLSHGDGGEAGPTLQTLLAWKRSYPQDPLVNYVLQETLAYQNGGGDKLDGGRGYVIYQIIFADDPLPIDFEAGKRLGLPNTYFDPERKSLITRSNWGDDEVQLQLECRDDQIGPSHQHADRGNFTFSGVGRAWAIDRFRGIESRHHNCVIIDGKGQGYVPPPGEWLGLVDNNDATFGVLNAKYAYDWYWQGTLSGFADKDQPRRRFKRWEYLTGETDKWLAKHPNFDWKANIDRSPVVEAYYNGFESGDPRMWDEYARPVRVKHNPVEKAFRSAGLVRGAHPYALVVDDIQKDSKDHTYEWIMMVDSDVEMLSLQIDEIILGGDTKRTEGAWGTLKFEPKEGDAQLLVKVLDRTVPEDEFKNPQIRLETFEYKDARDWPDGRSFGMAKRLVIPSYGVNPNFKMLLFPYYHGEEKPLVKWNESKTEVSIEWQDQKDRVIFKEDEKGRTTYKVIRKGKVIAEI</sequence>
<keyword evidence="2" id="KW-1185">Reference proteome</keyword>
<dbReference type="Proteomes" id="UP000008898">
    <property type="component" value="Chromosome"/>
</dbReference>
<accession>G0L945</accession>
<reference evidence="1 2" key="2">
    <citation type="journal article" date="2012" name="Environ. Microbiol.">
        <title>Characterization of the first alginolytic operons in a marine bacterium: from their emergence in marine Flavobacteriia to their independent transfers to marine Proteobacteria and human gut Bacteroides.</title>
        <authorList>
            <person name="Thomas F."/>
            <person name="Barbeyron T."/>
            <person name="Tonon T."/>
            <person name="Genicot S."/>
            <person name="Czjzek M."/>
            <person name="Michel G."/>
        </authorList>
    </citation>
    <scope>NUCLEOTIDE SEQUENCE [LARGE SCALE GENOMIC DNA]</scope>
    <source>
        <strain evidence="2">DSM 12802 / CCUG 47099 / CIP 106680 / NCIMB 13871 / Dsij</strain>
    </source>
</reference>
<organism evidence="1 2">
    <name type="scientific">Zobellia galactanivorans (strain DSM 12802 / CCUG 47099 / CIP 106680 / NCIMB 13871 / Dsij)</name>
    <dbReference type="NCBI Taxonomy" id="63186"/>
    <lineage>
        <taxon>Bacteria</taxon>
        <taxon>Pseudomonadati</taxon>
        <taxon>Bacteroidota</taxon>
        <taxon>Flavobacteriia</taxon>
        <taxon>Flavobacteriales</taxon>
        <taxon>Flavobacteriaceae</taxon>
        <taxon>Zobellia</taxon>
    </lineage>
</organism>
<evidence type="ECO:0000313" key="2">
    <source>
        <dbReference type="Proteomes" id="UP000008898"/>
    </source>
</evidence>
<dbReference type="STRING" id="63186.ZOBELLIA_261"/>
<dbReference type="Gene3D" id="2.70.98.70">
    <property type="match status" value="1"/>
</dbReference>
<proteinExistence type="predicted"/>
<dbReference type="InterPro" id="IPR008929">
    <property type="entry name" value="Chondroitin_lyas"/>
</dbReference>
<dbReference type="RefSeq" id="WP_013991647.1">
    <property type="nucleotide sequence ID" value="NC_015844.1"/>
</dbReference>
<dbReference type="KEGG" id="zga:ZOBELLIA_261"/>
<dbReference type="EMBL" id="FP476056">
    <property type="protein sequence ID" value="CAZ94334.1"/>
    <property type="molecule type" value="Genomic_DNA"/>
</dbReference>
<dbReference type="OrthoDB" id="7335480at2"/>
<gene>
    <name evidence="1" type="ordered locus">zobellia_261</name>
</gene>